<dbReference type="InterPro" id="IPR036680">
    <property type="entry name" value="SPOR-like_sf"/>
</dbReference>
<protein>
    <submittedName>
        <fullName evidence="3">AAA family ATPase</fullName>
    </submittedName>
</protein>
<dbReference type="PANTHER" id="PTHR35894">
    <property type="entry name" value="GENERAL SECRETION PATHWAY PROTEIN A-RELATED"/>
    <property type="match status" value="1"/>
</dbReference>
<feature type="region of interest" description="Disordered" evidence="1">
    <location>
        <begin position="301"/>
        <end position="429"/>
    </location>
</feature>
<dbReference type="Pfam" id="PF13401">
    <property type="entry name" value="AAA_22"/>
    <property type="match status" value="1"/>
</dbReference>
<evidence type="ECO:0000313" key="4">
    <source>
        <dbReference type="Proteomes" id="UP001596055"/>
    </source>
</evidence>
<keyword evidence="4" id="KW-1185">Reference proteome</keyword>
<feature type="compositionally biased region" description="Low complexity" evidence="1">
    <location>
        <begin position="356"/>
        <end position="367"/>
    </location>
</feature>
<dbReference type="InterPro" id="IPR007730">
    <property type="entry name" value="SPOR-like_dom"/>
</dbReference>
<dbReference type="InterPro" id="IPR049945">
    <property type="entry name" value="AAA_22"/>
</dbReference>
<dbReference type="InterPro" id="IPR052026">
    <property type="entry name" value="ExeA_AAA_ATPase_DNA-bind"/>
</dbReference>
<dbReference type="Gene3D" id="3.30.70.1070">
    <property type="entry name" value="Sporulation related repeat"/>
    <property type="match status" value="1"/>
</dbReference>
<dbReference type="RefSeq" id="WP_248160660.1">
    <property type="nucleotide sequence ID" value="NZ_JAKZAJ010000007.1"/>
</dbReference>
<dbReference type="PANTHER" id="PTHR35894:SF1">
    <property type="entry name" value="PHOSPHORIBULOKINASE _ URIDINE KINASE FAMILY"/>
    <property type="match status" value="1"/>
</dbReference>
<dbReference type="Pfam" id="PF05036">
    <property type="entry name" value="SPOR"/>
    <property type="match status" value="1"/>
</dbReference>
<evidence type="ECO:0000256" key="1">
    <source>
        <dbReference type="SAM" id="MobiDB-lite"/>
    </source>
</evidence>
<sequence>MVDGLNSVEDGGLFPRLQHRYGLRADPLDMDTPFFPDASRQHALETLRHLCGFGDMALVLTGAVGSGKTRLLGELIRSEAARLDFHRLPTAALTSPQALARDLRSVARSAIAPDDGPREAVFKFFRWTQAKVRKGQRMVLLIDDADKVPPEVSRLILSGFLSSERAMAAVPVFSGTEALLPLLDVDEDTLSVHHLHLRPLGKSDIYAYLEPRIQRAGGPVPELLSNSKLERLHTLSQGSFGRLKRITPGVWLDMVAEKPGSRKRTALSWRQFAWPALALIILAGSWWLVSLQYDYSVADQSVPKTKPEPVRKSVTVGPDAESAPEPEPEKEAVEPAPLPAADKPEPTISTEPPPVVSESSASARAEPLSGEARASEPEAPETTDGPADSVPVETADAVTDNGGVTEPASVPEQDRIKPESEPEPAEPAFTPALPARFVDLDRLRDRKGWTVQLIAGHLESTALNLIRQYPDLDGLAYTRSKLNDKPWFMVVYGDFVSSGAAHEAVQSLPEALRKQSPWVRRSADL</sequence>
<dbReference type="SUPFAM" id="SSF52540">
    <property type="entry name" value="P-loop containing nucleoside triphosphate hydrolases"/>
    <property type="match status" value="1"/>
</dbReference>
<evidence type="ECO:0000313" key="3">
    <source>
        <dbReference type="EMBL" id="MFC5545635.1"/>
    </source>
</evidence>
<reference evidence="4" key="1">
    <citation type="journal article" date="2019" name="Int. J. Syst. Evol. Microbiol.">
        <title>The Global Catalogue of Microorganisms (GCM) 10K type strain sequencing project: providing services to taxonomists for standard genome sequencing and annotation.</title>
        <authorList>
            <consortium name="The Broad Institute Genomics Platform"/>
            <consortium name="The Broad Institute Genome Sequencing Center for Infectious Disease"/>
            <person name="Wu L."/>
            <person name="Ma J."/>
        </authorList>
    </citation>
    <scope>NUCLEOTIDE SEQUENCE [LARGE SCALE GENOMIC DNA]</scope>
    <source>
        <strain evidence="4">CGMCC 4.1799</strain>
    </source>
</reference>
<gene>
    <name evidence="3" type="ORF">ACFPQA_11250</name>
</gene>
<proteinExistence type="predicted"/>
<dbReference type="PROSITE" id="PS51724">
    <property type="entry name" value="SPOR"/>
    <property type="match status" value="1"/>
</dbReference>
<evidence type="ECO:0000259" key="2">
    <source>
        <dbReference type="PROSITE" id="PS51724"/>
    </source>
</evidence>
<comment type="caution">
    <text evidence="3">The sequence shown here is derived from an EMBL/GenBank/DDBJ whole genome shotgun (WGS) entry which is preliminary data.</text>
</comment>
<dbReference type="Proteomes" id="UP001596055">
    <property type="component" value="Unassembled WGS sequence"/>
</dbReference>
<accession>A0ABW0RQ74</accession>
<organism evidence="3 4">
    <name type="scientific">Marinobacter koreensis</name>
    <dbReference type="NCBI Taxonomy" id="335974"/>
    <lineage>
        <taxon>Bacteria</taxon>
        <taxon>Pseudomonadati</taxon>
        <taxon>Pseudomonadota</taxon>
        <taxon>Gammaproteobacteria</taxon>
        <taxon>Pseudomonadales</taxon>
        <taxon>Marinobacteraceae</taxon>
        <taxon>Marinobacter</taxon>
    </lineage>
</organism>
<feature type="domain" description="SPOR" evidence="2">
    <location>
        <begin position="443"/>
        <end position="521"/>
    </location>
</feature>
<name>A0ABW0RQ74_9GAMM</name>
<dbReference type="EMBL" id="JBHSNL010000003">
    <property type="protein sequence ID" value="MFC5545635.1"/>
    <property type="molecule type" value="Genomic_DNA"/>
</dbReference>
<dbReference type="InterPro" id="IPR027417">
    <property type="entry name" value="P-loop_NTPase"/>
</dbReference>